<dbReference type="AlphaFoldDB" id="A0A448YRP5"/>
<dbReference type="InterPro" id="IPR021100">
    <property type="entry name" value="N-glycosylation_EOS1"/>
</dbReference>
<feature type="transmembrane region" description="Helical" evidence="2">
    <location>
        <begin position="122"/>
        <end position="145"/>
    </location>
</feature>
<keyword evidence="2" id="KW-0812">Transmembrane</keyword>
<feature type="transmembrane region" description="Helical" evidence="2">
    <location>
        <begin position="275"/>
        <end position="302"/>
    </location>
</feature>
<feature type="compositionally biased region" description="Polar residues" evidence="1">
    <location>
        <begin position="211"/>
        <end position="223"/>
    </location>
</feature>
<dbReference type="PRINTS" id="PR02070">
    <property type="entry name" value="NGLYCOSEOS1"/>
</dbReference>
<organism evidence="3 4">
    <name type="scientific">Brettanomyces naardenensis</name>
    <name type="common">Yeast</name>
    <dbReference type="NCBI Taxonomy" id="13370"/>
    <lineage>
        <taxon>Eukaryota</taxon>
        <taxon>Fungi</taxon>
        <taxon>Dikarya</taxon>
        <taxon>Ascomycota</taxon>
        <taxon>Saccharomycotina</taxon>
        <taxon>Pichiomycetes</taxon>
        <taxon>Pichiales</taxon>
        <taxon>Pichiaceae</taxon>
        <taxon>Brettanomyces</taxon>
    </lineage>
</organism>
<dbReference type="OrthoDB" id="2139606at2759"/>
<gene>
    <name evidence="3" type="ORF">BRENAR_LOCUS4314</name>
</gene>
<dbReference type="GO" id="GO:0005789">
    <property type="term" value="C:endoplasmic reticulum membrane"/>
    <property type="evidence" value="ECO:0007669"/>
    <property type="project" value="InterPro"/>
</dbReference>
<feature type="transmembrane region" description="Helical" evidence="2">
    <location>
        <begin position="47"/>
        <end position="68"/>
    </location>
</feature>
<dbReference type="FunCoup" id="A0A448YRP5">
    <property type="interactions" value="12"/>
</dbReference>
<proteinExistence type="predicted"/>
<evidence type="ECO:0000313" key="4">
    <source>
        <dbReference type="Proteomes" id="UP000290900"/>
    </source>
</evidence>
<evidence type="ECO:0000256" key="1">
    <source>
        <dbReference type="SAM" id="MobiDB-lite"/>
    </source>
</evidence>
<evidence type="ECO:0000256" key="2">
    <source>
        <dbReference type="SAM" id="Phobius"/>
    </source>
</evidence>
<dbReference type="InParanoid" id="A0A448YRP5"/>
<sequence>MDVDKQLHGDGRNILFGISSTSTKDLTQQRNSLKELGLKRLTPREHFFVAICRDISLVLILKNCFVFWTKWYQMVTSEKGHSSFTSVWATEFFLAGIWCMVSGLLSYSILDGLMARWMVMYTVQAAIIRILSMSLLIIVLVELLNYMFNNSSNEFCLAAWIIISCVLTFVYIIQNYITSNLRLNEILLQDERNKEDMGLDTDDTTGDGSQDLPSSAAASSTAFDPNYRIPPPPSASLHRRNNDSSQHLRHGSRSQSQLGEAESKKPERPRRTVDLYNLTVFAVVPIGVASFITMCGLVRLVVILRLEIGLKLSQLLPK</sequence>
<keyword evidence="4" id="KW-1185">Reference proteome</keyword>
<protein>
    <submittedName>
        <fullName evidence="3">DEKNAAC104551</fullName>
    </submittedName>
</protein>
<keyword evidence="2" id="KW-1133">Transmembrane helix</keyword>
<feature type="region of interest" description="Disordered" evidence="1">
    <location>
        <begin position="197"/>
        <end position="269"/>
    </location>
</feature>
<reference evidence="3 4" key="1">
    <citation type="submission" date="2018-12" db="EMBL/GenBank/DDBJ databases">
        <authorList>
            <person name="Tiukova I."/>
            <person name="Dainat J."/>
        </authorList>
    </citation>
    <scope>NUCLEOTIDE SEQUENCE [LARGE SCALE GENOMIC DNA]</scope>
</reference>
<feature type="transmembrane region" description="Helical" evidence="2">
    <location>
        <begin position="88"/>
        <end position="110"/>
    </location>
</feature>
<dbReference type="GO" id="GO:0034599">
    <property type="term" value="P:cellular response to oxidative stress"/>
    <property type="evidence" value="ECO:0007669"/>
    <property type="project" value="InterPro"/>
</dbReference>
<feature type="transmembrane region" description="Helical" evidence="2">
    <location>
        <begin position="157"/>
        <end position="177"/>
    </location>
</feature>
<dbReference type="Proteomes" id="UP000290900">
    <property type="component" value="Unassembled WGS sequence"/>
</dbReference>
<keyword evidence="2" id="KW-0472">Membrane</keyword>
<name>A0A448YRP5_BRENA</name>
<dbReference type="GO" id="GO:0006487">
    <property type="term" value="P:protein N-linked glycosylation"/>
    <property type="evidence" value="ECO:0007669"/>
    <property type="project" value="TreeGrafter"/>
</dbReference>
<dbReference type="EMBL" id="CAACVR010000045">
    <property type="protein sequence ID" value="VEU23584.1"/>
    <property type="molecule type" value="Genomic_DNA"/>
</dbReference>
<dbReference type="PANTHER" id="PTHR28147:SF1">
    <property type="entry name" value="N-GLYCOSYLATION PROTEIN EOS1"/>
    <property type="match status" value="1"/>
</dbReference>
<evidence type="ECO:0000313" key="3">
    <source>
        <dbReference type="EMBL" id="VEU23584.1"/>
    </source>
</evidence>
<dbReference type="Pfam" id="PF12326">
    <property type="entry name" value="EOS1"/>
    <property type="match status" value="1"/>
</dbReference>
<accession>A0A448YRP5</accession>
<dbReference type="PANTHER" id="PTHR28147">
    <property type="entry name" value="N-GLYCOSYLATION PROTEIN EOS1"/>
    <property type="match status" value="1"/>
</dbReference>